<reference evidence="11 12" key="1">
    <citation type="submission" date="2019-09" db="EMBL/GenBank/DDBJ databases">
        <title>Isolation and complete genome sequencing of Methylocystis species.</title>
        <authorList>
            <person name="Rumah B.L."/>
            <person name="Stead C.E."/>
            <person name="Stevens B.C."/>
            <person name="Minton N.P."/>
            <person name="Grosse-Honebrink A."/>
            <person name="Zhang Y."/>
        </authorList>
    </citation>
    <scope>NUCLEOTIDE SEQUENCE [LARGE SCALE GENOMIC DNA]</scope>
    <source>
        <strain evidence="11 12">BRCS2</strain>
    </source>
</reference>
<protein>
    <recommendedName>
        <fullName evidence="9">Cell division protein FtsQ</fullName>
    </recommendedName>
</protein>
<name>A0A6B8M7F5_9HYPH</name>
<dbReference type="RefSeq" id="WP_026015958.1">
    <property type="nucleotide sequence ID" value="NZ_CP044331.1"/>
</dbReference>
<dbReference type="EMBL" id="CP044331">
    <property type="protein sequence ID" value="QGM98305.1"/>
    <property type="molecule type" value="Genomic_DNA"/>
</dbReference>
<evidence type="ECO:0000256" key="5">
    <source>
        <dbReference type="ARBA" id="ARBA00022692"/>
    </source>
</evidence>
<dbReference type="InterPro" id="IPR026579">
    <property type="entry name" value="FtsQ"/>
</dbReference>
<comment type="subcellular location">
    <subcellularLocation>
        <location evidence="9">Cell inner membrane</location>
        <topology evidence="9">Single-pass type II membrane protein</topology>
    </subcellularLocation>
    <subcellularLocation>
        <location evidence="1">Membrane</location>
    </subcellularLocation>
    <text evidence="9">Localizes to the division septum.</text>
</comment>
<keyword evidence="8 9" id="KW-0131">Cell cycle</keyword>
<dbReference type="Gene3D" id="3.40.50.11690">
    <property type="entry name" value="Cell division protein FtsQ/DivIB"/>
    <property type="match status" value="1"/>
</dbReference>
<keyword evidence="5 9" id="KW-0812">Transmembrane</keyword>
<keyword evidence="2 9" id="KW-1003">Cell membrane</keyword>
<organism evidence="11 12">
    <name type="scientific">Methylocystis parvus</name>
    <dbReference type="NCBI Taxonomy" id="134"/>
    <lineage>
        <taxon>Bacteria</taxon>
        <taxon>Pseudomonadati</taxon>
        <taxon>Pseudomonadota</taxon>
        <taxon>Alphaproteobacteria</taxon>
        <taxon>Hyphomicrobiales</taxon>
        <taxon>Methylocystaceae</taxon>
        <taxon>Methylocystis</taxon>
    </lineage>
</organism>
<dbReference type="PANTHER" id="PTHR35851">
    <property type="entry name" value="CELL DIVISION PROTEIN FTSQ"/>
    <property type="match status" value="1"/>
</dbReference>
<dbReference type="InterPro" id="IPR034746">
    <property type="entry name" value="POTRA"/>
</dbReference>
<dbReference type="Pfam" id="PF03799">
    <property type="entry name" value="FtsQ_DivIB_C"/>
    <property type="match status" value="1"/>
</dbReference>
<dbReference type="GO" id="GO:0043093">
    <property type="term" value="P:FtsZ-dependent cytokinesis"/>
    <property type="evidence" value="ECO:0007669"/>
    <property type="project" value="UniProtKB-UniRule"/>
</dbReference>
<dbReference type="Pfam" id="PF08478">
    <property type="entry name" value="POTRA_1"/>
    <property type="match status" value="1"/>
</dbReference>
<accession>A0A6B8M7F5</accession>
<evidence type="ECO:0000256" key="6">
    <source>
        <dbReference type="ARBA" id="ARBA00022989"/>
    </source>
</evidence>
<dbReference type="AlphaFoldDB" id="A0A6B8M7F5"/>
<evidence type="ECO:0000259" key="10">
    <source>
        <dbReference type="PROSITE" id="PS51779"/>
    </source>
</evidence>
<dbReference type="Proteomes" id="UP000422569">
    <property type="component" value="Chromosome"/>
</dbReference>
<keyword evidence="7 9" id="KW-0472">Membrane</keyword>
<dbReference type="KEGG" id="mpar:F7D14_13015"/>
<dbReference type="Gene3D" id="3.10.20.310">
    <property type="entry name" value="membrane protein fhac"/>
    <property type="match status" value="1"/>
</dbReference>
<comment type="similarity">
    <text evidence="9">Belongs to the FtsQ/DivIB family. FtsQ subfamily.</text>
</comment>
<dbReference type="InterPro" id="IPR005548">
    <property type="entry name" value="Cell_div_FtsQ/DivIB_C"/>
</dbReference>
<comment type="function">
    <text evidence="9">Essential cell division protein.</text>
</comment>
<evidence type="ECO:0000313" key="12">
    <source>
        <dbReference type="Proteomes" id="UP000422569"/>
    </source>
</evidence>
<evidence type="ECO:0000256" key="4">
    <source>
        <dbReference type="ARBA" id="ARBA00022618"/>
    </source>
</evidence>
<dbReference type="InterPro" id="IPR013685">
    <property type="entry name" value="POTRA_FtsQ_type"/>
</dbReference>
<keyword evidence="4 9" id="KW-0132">Cell division</keyword>
<dbReference type="PROSITE" id="PS51779">
    <property type="entry name" value="POTRA"/>
    <property type="match status" value="1"/>
</dbReference>
<dbReference type="GO" id="GO:0032153">
    <property type="term" value="C:cell division site"/>
    <property type="evidence" value="ECO:0007669"/>
    <property type="project" value="UniProtKB-UniRule"/>
</dbReference>
<sequence length="331" mass="35731">MDGGRRVLRSLRESVATSLPLVHFPAAAPSPAVVGAPFSEAAPVNPNVSRQAPRRVEESSKVARFAFLGKPGVGFAALLLLFGGVGFAGLVQNGGYDQIVAAEGQPWDVVARTVGFDISAVTITGQSRLTETELLEASGVGPKNSLPFLDASAVRERLMAVPLVKSARVMKLYPNRLVVAIEERQPHALWQRDGRVTVISEDGVAIDELRDERYLGLPFVVGDGAHQRLPEFLQLLKGMDDLAQRVKAGILVAGRRWDVEMTNGVIVKLPEENPGPAVETLKRLQREARILDKDVMSIDLRTADRATVRLTEEAAAAREAAQSHKTKKTGG</sequence>
<evidence type="ECO:0000256" key="8">
    <source>
        <dbReference type="ARBA" id="ARBA00023306"/>
    </source>
</evidence>
<proteinExistence type="inferred from homology"/>
<gene>
    <name evidence="9" type="primary">ftsQ</name>
    <name evidence="11" type="ORF">F7D14_13015</name>
</gene>
<evidence type="ECO:0000256" key="9">
    <source>
        <dbReference type="HAMAP-Rule" id="MF_00911"/>
    </source>
</evidence>
<keyword evidence="3 9" id="KW-0997">Cell inner membrane</keyword>
<keyword evidence="6 9" id="KW-1133">Transmembrane helix</keyword>
<feature type="transmembrane region" description="Helical" evidence="9">
    <location>
        <begin position="73"/>
        <end position="91"/>
    </location>
</feature>
<dbReference type="PANTHER" id="PTHR35851:SF1">
    <property type="entry name" value="CELL DIVISION PROTEIN FTSQ"/>
    <property type="match status" value="1"/>
</dbReference>
<feature type="domain" description="POTRA" evidence="10">
    <location>
        <begin position="116"/>
        <end position="184"/>
    </location>
</feature>
<keyword evidence="12" id="KW-1185">Reference proteome</keyword>
<evidence type="ECO:0000256" key="3">
    <source>
        <dbReference type="ARBA" id="ARBA00022519"/>
    </source>
</evidence>
<evidence type="ECO:0000256" key="2">
    <source>
        <dbReference type="ARBA" id="ARBA00022475"/>
    </source>
</evidence>
<dbReference type="GO" id="GO:0090529">
    <property type="term" value="P:cell septum assembly"/>
    <property type="evidence" value="ECO:0007669"/>
    <property type="project" value="InterPro"/>
</dbReference>
<evidence type="ECO:0000256" key="7">
    <source>
        <dbReference type="ARBA" id="ARBA00023136"/>
    </source>
</evidence>
<evidence type="ECO:0000256" key="1">
    <source>
        <dbReference type="ARBA" id="ARBA00004370"/>
    </source>
</evidence>
<dbReference type="InterPro" id="IPR045335">
    <property type="entry name" value="FtsQ_C_sf"/>
</dbReference>
<dbReference type="HAMAP" id="MF_00911">
    <property type="entry name" value="FtsQ_subfam"/>
    <property type="match status" value="1"/>
</dbReference>
<dbReference type="GO" id="GO:0005886">
    <property type="term" value="C:plasma membrane"/>
    <property type="evidence" value="ECO:0007669"/>
    <property type="project" value="UniProtKB-SubCell"/>
</dbReference>
<evidence type="ECO:0000313" key="11">
    <source>
        <dbReference type="EMBL" id="QGM98305.1"/>
    </source>
</evidence>